<sequence length="262" mass="29873">MSQLLNTTASQHPEHQWLNSALGRYLRQEEQVLYDQAVVDLFGFNALQIGCLQMDLLRNSRIAHRYSSTEYANVAEFPHLYCCDDFLPIADASLDLLILPHRLEFSERPHQTLREAERVMMPEGHLLISGFNPLSLWGMALFLRNLLHSNDAAAKSFPWTGSFIGLGRLKDWLALLGFEVVSVQMCCHIPPFEQESWHRRFGFMGKLGAKWLSAIGGVYFIVAKKRVVGMTPLKPSWKAQPVTSPLVVRPTQRKPSQRERAE</sequence>
<keyword evidence="2" id="KW-0808">Transferase</keyword>
<reference evidence="3" key="1">
    <citation type="submission" date="2009-07" db="EMBL/GenBank/DDBJ databases">
        <title>Complete sequence of Methylotenera mobilis JLW8.</title>
        <authorList>
            <consortium name="US DOE Joint Genome Institute"/>
            <person name="Lucas S."/>
            <person name="Copeland A."/>
            <person name="Lapidus A."/>
            <person name="Glavina del Rio T."/>
            <person name="Tice H."/>
            <person name="Bruce D."/>
            <person name="Goodwin L."/>
            <person name="Pitluck S."/>
            <person name="LaButti K.M."/>
            <person name="Clum A."/>
            <person name="Larimer F."/>
            <person name="Land M."/>
            <person name="Hauser L."/>
            <person name="Kyrpides N."/>
            <person name="Mikhailova N."/>
            <person name="Kayluzhnaya M."/>
            <person name="Chistoserdova L."/>
        </authorList>
    </citation>
    <scope>NUCLEOTIDE SEQUENCE [LARGE SCALE GENOMIC DNA]</scope>
    <source>
        <strain evidence="3">JLW8 / ATCC BAA-1282 / DSM 17540</strain>
    </source>
</reference>
<accession>C6WWB3</accession>
<dbReference type="HOGENOM" id="CLU_075049_0_0_4"/>
<proteinExistence type="predicted"/>
<dbReference type="Pfam" id="PF08241">
    <property type="entry name" value="Methyltransf_11"/>
    <property type="match status" value="1"/>
</dbReference>
<evidence type="ECO:0000259" key="1">
    <source>
        <dbReference type="Pfam" id="PF08241"/>
    </source>
</evidence>
<dbReference type="SUPFAM" id="SSF53335">
    <property type="entry name" value="S-adenosyl-L-methionine-dependent methyltransferases"/>
    <property type="match status" value="1"/>
</dbReference>
<gene>
    <name evidence="2" type="ordered locus">Mmol_1306</name>
</gene>
<dbReference type="Gene3D" id="3.40.50.150">
    <property type="entry name" value="Vaccinia Virus protein VP39"/>
    <property type="match status" value="1"/>
</dbReference>
<dbReference type="STRING" id="583345.Mmol_1306"/>
<evidence type="ECO:0000313" key="2">
    <source>
        <dbReference type="EMBL" id="ACT48212.1"/>
    </source>
</evidence>
<dbReference type="InterPro" id="IPR013216">
    <property type="entry name" value="Methyltransf_11"/>
</dbReference>
<dbReference type="OrthoDB" id="6191410at2"/>
<dbReference type="KEGG" id="mmb:Mmol_1306"/>
<dbReference type="GO" id="GO:0032259">
    <property type="term" value="P:methylation"/>
    <property type="evidence" value="ECO:0007669"/>
    <property type="project" value="UniProtKB-KW"/>
</dbReference>
<name>C6WWB3_METML</name>
<dbReference type="RefSeq" id="WP_015832247.1">
    <property type="nucleotide sequence ID" value="NC_012968.1"/>
</dbReference>
<dbReference type="eggNOG" id="COG2226">
    <property type="taxonomic scope" value="Bacteria"/>
</dbReference>
<keyword evidence="2" id="KW-0489">Methyltransferase</keyword>
<feature type="domain" description="Methyltransferase type 11" evidence="1">
    <location>
        <begin position="81"/>
        <end position="128"/>
    </location>
</feature>
<reference evidence="2 3" key="2">
    <citation type="journal article" date="2011" name="J. Bacteriol.">
        <title>Genomes of three methylotrophs from a single niche uncover genetic and metabolic divergence of Methylophilaceae.</title>
        <authorList>
            <person name="Lapidus A."/>
            <person name="Clum A."/>
            <person name="Labutti K."/>
            <person name="Kaluzhnaya M.G."/>
            <person name="Lim S."/>
            <person name="Beck D.A."/>
            <person name="Glavina Del Rio T."/>
            <person name="Nolan M."/>
            <person name="Mavromatis K."/>
            <person name="Huntemann M."/>
            <person name="Lucas S."/>
            <person name="Lidstrom M.E."/>
            <person name="Ivanova N."/>
            <person name="Chistoserdova L."/>
        </authorList>
    </citation>
    <scope>NUCLEOTIDE SEQUENCE [LARGE SCALE GENOMIC DNA]</scope>
    <source>
        <strain evidence="3">JLW8 / ATCC BAA-1282 / DSM 17540</strain>
    </source>
</reference>
<dbReference type="Proteomes" id="UP000002742">
    <property type="component" value="Chromosome"/>
</dbReference>
<dbReference type="EMBL" id="CP001672">
    <property type="protein sequence ID" value="ACT48212.1"/>
    <property type="molecule type" value="Genomic_DNA"/>
</dbReference>
<dbReference type="AlphaFoldDB" id="C6WWB3"/>
<evidence type="ECO:0000313" key="3">
    <source>
        <dbReference type="Proteomes" id="UP000002742"/>
    </source>
</evidence>
<organism evidence="2 3">
    <name type="scientific">Methylotenera mobilis (strain JLW8 / ATCC BAA-1282 / DSM 17540)</name>
    <dbReference type="NCBI Taxonomy" id="583345"/>
    <lineage>
        <taxon>Bacteria</taxon>
        <taxon>Pseudomonadati</taxon>
        <taxon>Pseudomonadota</taxon>
        <taxon>Betaproteobacteria</taxon>
        <taxon>Nitrosomonadales</taxon>
        <taxon>Methylophilaceae</taxon>
        <taxon>Methylotenera</taxon>
    </lineage>
</organism>
<dbReference type="GO" id="GO:0008757">
    <property type="term" value="F:S-adenosylmethionine-dependent methyltransferase activity"/>
    <property type="evidence" value="ECO:0007669"/>
    <property type="project" value="InterPro"/>
</dbReference>
<dbReference type="InterPro" id="IPR029063">
    <property type="entry name" value="SAM-dependent_MTases_sf"/>
</dbReference>
<keyword evidence="3" id="KW-1185">Reference proteome</keyword>
<protein>
    <submittedName>
        <fullName evidence="2">Methyltransferase type 11</fullName>
    </submittedName>
</protein>